<feature type="compositionally biased region" description="Polar residues" evidence="5">
    <location>
        <begin position="851"/>
        <end position="869"/>
    </location>
</feature>
<dbReference type="AlphaFoldDB" id="A0ABD2IM70"/>
<evidence type="ECO:0000256" key="2">
    <source>
        <dbReference type="ARBA" id="ARBA00022692"/>
    </source>
</evidence>
<evidence type="ECO:0000256" key="3">
    <source>
        <dbReference type="ARBA" id="ARBA00022989"/>
    </source>
</evidence>
<keyword evidence="3 6" id="KW-1133">Transmembrane helix</keyword>
<evidence type="ECO:0008006" key="11">
    <source>
        <dbReference type="Google" id="ProtNLM"/>
    </source>
</evidence>
<evidence type="ECO:0000256" key="5">
    <source>
        <dbReference type="SAM" id="MobiDB-lite"/>
    </source>
</evidence>
<dbReference type="Pfam" id="PF00955">
    <property type="entry name" value="HCO3_cotransp"/>
    <property type="match status" value="2"/>
</dbReference>
<dbReference type="Pfam" id="PF17777">
    <property type="entry name" value="RL10P_insert"/>
    <property type="match status" value="1"/>
</dbReference>
<feature type="region of interest" description="Disordered" evidence="5">
    <location>
        <begin position="771"/>
        <end position="882"/>
    </location>
</feature>
<keyword evidence="10" id="KW-1185">Reference proteome</keyword>
<feature type="transmembrane region" description="Helical" evidence="6">
    <location>
        <begin position="693"/>
        <end position="715"/>
    </location>
</feature>
<feature type="transmembrane region" description="Helical" evidence="6">
    <location>
        <begin position="592"/>
        <end position="609"/>
    </location>
</feature>
<feature type="transmembrane region" description="Helical" evidence="6">
    <location>
        <begin position="293"/>
        <end position="318"/>
    </location>
</feature>
<feature type="domain" description="Bicarbonate transporter-like transmembrane" evidence="7">
    <location>
        <begin position="319"/>
        <end position="428"/>
    </location>
</feature>
<feature type="transmembrane region" description="Helical" evidence="6">
    <location>
        <begin position="560"/>
        <end position="580"/>
    </location>
</feature>
<dbReference type="GO" id="GO:0016020">
    <property type="term" value="C:membrane"/>
    <property type="evidence" value="ECO:0007669"/>
    <property type="project" value="UniProtKB-SubCell"/>
</dbReference>
<dbReference type="InterPro" id="IPR003020">
    <property type="entry name" value="HCO3_transpt_euk"/>
</dbReference>
<evidence type="ECO:0000259" key="8">
    <source>
        <dbReference type="Pfam" id="PF17777"/>
    </source>
</evidence>
<feature type="transmembrane region" description="Helical" evidence="6">
    <location>
        <begin position="387"/>
        <end position="410"/>
    </location>
</feature>
<protein>
    <recommendedName>
        <fullName evidence="11">Peptidase M41 domain-containing protein</fullName>
    </recommendedName>
</protein>
<comment type="subcellular location">
    <subcellularLocation>
        <location evidence="1">Membrane</location>
        <topology evidence="1">Multi-pass membrane protein</topology>
    </subcellularLocation>
</comment>
<evidence type="ECO:0000256" key="6">
    <source>
        <dbReference type="SAM" id="Phobius"/>
    </source>
</evidence>
<sequence length="882" mass="98360">MQGEIVSEIHRVAFHEAGHAVACRRNKDCNQIRFITAAAGVDVKNDGKRYPYHGKTVVAGRESYTRQQILATVEYFVGSTAAELLFFSAPFVPGMECDMHFARRAAEFIVCAIEEDGLKTVQLDLGKGACSKERLADPEIQRRIQQYIGEAIQRVNADFQNDDVKNIIKELAFKVFYSATLTLQTQEVYRFFAEHTEAEFAQAGAVAPADISLPAGPMPAELHLHGDMEPQLRKLGMPTRLENGVIELSKEFTHPTVRRPGPHFEAVRPLVGPIPRQSARPVEYATPLVCHLLIIWCLSFFFFSSLIFGFASSSVEFVSHQSGGIRNNCYFPSNVRQVLSDFSVMIAIVCMTFLDVFLCTNTTKPSWHGRGWLVHPFIGNSLWTPPLALILVVLACVLIFMGQQIIAVIVNRRENQLKRGCGYHLDLFDLLGVESESREPGEHSHFISYLKRYITGIVTVTLIGLSVTMTKLLKFIRMPVLSGVFLYMGISVLGGTQLFDRILITLMPMKYQPDTIYICHVPISGIHKFALFQVACPAILWSVKSIKFALFQVACPAILWSVKSIKFALFQVACLAILLIVKSIKSTLKNRWIFIAIILCGLIVESSAVEVRDFKIRGFDMRTVLCTIETTANYPFFGACASDPTEEPTETTSPTTATTEETTATEKTTTEKTTRTTQQNEQKKSNNFSSTEIIIFVAAAIFIVVVIAACIRELYNVKREKEKERRKSKGPRSSPIDEKKLEGELPSTEMSKPLLSGEPNAMTLLDEITETEETERGETDEQQQNNSSQCIRTNTNNEQARRSSTTNSHSGINLRGLGTDSDSPTKKKRQMTGNQHELPKVGSLPNDMQKENSPQSSDLSARNMPSNSAKEPFVLKGTSAYL</sequence>
<dbReference type="PANTHER" id="PTHR11453">
    <property type="entry name" value="ANION EXCHANGE PROTEIN"/>
    <property type="match status" value="1"/>
</dbReference>
<dbReference type="PANTHER" id="PTHR11453:SF36">
    <property type="entry name" value="ANION EXCHANGE PROTEIN"/>
    <property type="match status" value="1"/>
</dbReference>
<dbReference type="InterPro" id="IPR011531">
    <property type="entry name" value="HCO3_transpt-like_TM_dom"/>
</dbReference>
<feature type="transmembrane region" description="Helical" evidence="6">
    <location>
        <begin position="485"/>
        <end position="504"/>
    </location>
</feature>
<feature type="domain" description="Large ribosomal subunit protein uL10-like insertion" evidence="8">
    <location>
        <begin position="201"/>
        <end position="253"/>
    </location>
</feature>
<feature type="transmembrane region" description="Helical" evidence="6">
    <location>
        <begin position="338"/>
        <end position="358"/>
    </location>
</feature>
<feature type="transmembrane region" description="Helical" evidence="6">
    <location>
        <begin position="516"/>
        <end position="540"/>
    </location>
</feature>
<feature type="region of interest" description="Disordered" evidence="5">
    <location>
        <begin position="719"/>
        <end position="759"/>
    </location>
</feature>
<name>A0ABD2IM70_HETSC</name>
<dbReference type="SUPFAM" id="SSF140990">
    <property type="entry name" value="FtsH protease domain-like"/>
    <property type="match status" value="1"/>
</dbReference>
<reference evidence="9 10" key="1">
    <citation type="submission" date="2024-10" db="EMBL/GenBank/DDBJ databases">
        <authorList>
            <person name="Kim D."/>
        </authorList>
    </citation>
    <scope>NUCLEOTIDE SEQUENCE [LARGE SCALE GENOMIC DNA]</scope>
    <source>
        <strain evidence="9">Taebaek</strain>
    </source>
</reference>
<feature type="transmembrane region" description="Helical" evidence="6">
    <location>
        <begin position="453"/>
        <end position="473"/>
    </location>
</feature>
<evidence type="ECO:0000313" key="9">
    <source>
        <dbReference type="EMBL" id="KAL3081157.1"/>
    </source>
</evidence>
<evidence type="ECO:0000256" key="4">
    <source>
        <dbReference type="ARBA" id="ARBA00023136"/>
    </source>
</evidence>
<keyword evidence="4 6" id="KW-0472">Membrane</keyword>
<dbReference type="Proteomes" id="UP001620645">
    <property type="component" value="Unassembled WGS sequence"/>
</dbReference>
<dbReference type="EMBL" id="JBICCN010000278">
    <property type="protein sequence ID" value="KAL3081157.1"/>
    <property type="molecule type" value="Genomic_DNA"/>
</dbReference>
<dbReference type="Gene3D" id="3.90.105.20">
    <property type="match status" value="1"/>
</dbReference>
<proteinExistence type="predicted"/>
<gene>
    <name evidence="9" type="ORF">niasHS_012678</name>
</gene>
<dbReference type="InterPro" id="IPR037219">
    <property type="entry name" value="Peptidase_M41-like"/>
</dbReference>
<accession>A0ABD2IM70</accession>
<organism evidence="9 10">
    <name type="scientific">Heterodera schachtii</name>
    <name type="common">Sugarbeet cyst nematode worm</name>
    <name type="synonym">Tylenchus schachtii</name>
    <dbReference type="NCBI Taxonomy" id="97005"/>
    <lineage>
        <taxon>Eukaryota</taxon>
        <taxon>Metazoa</taxon>
        <taxon>Ecdysozoa</taxon>
        <taxon>Nematoda</taxon>
        <taxon>Chromadorea</taxon>
        <taxon>Rhabditida</taxon>
        <taxon>Tylenchina</taxon>
        <taxon>Tylenchomorpha</taxon>
        <taxon>Tylenchoidea</taxon>
        <taxon>Heteroderidae</taxon>
        <taxon>Heteroderinae</taxon>
        <taxon>Heterodera</taxon>
    </lineage>
</organism>
<evidence type="ECO:0000313" key="10">
    <source>
        <dbReference type="Proteomes" id="UP001620645"/>
    </source>
</evidence>
<comment type="caution">
    <text evidence="9">The sequence shown here is derived from an EMBL/GenBank/DDBJ whole genome shotgun (WGS) entry which is preliminary data.</text>
</comment>
<dbReference type="Gene3D" id="1.20.58.760">
    <property type="entry name" value="Peptidase M41"/>
    <property type="match status" value="1"/>
</dbReference>
<evidence type="ECO:0000259" key="7">
    <source>
        <dbReference type="Pfam" id="PF00955"/>
    </source>
</evidence>
<dbReference type="InterPro" id="IPR043164">
    <property type="entry name" value="Ribosomal_uL10-like_insert_sf"/>
</dbReference>
<feature type="compositionally biased region" description="Polar residues" evidence="5">
    <location>
        <begin position="782"/>
        <end position="811"/>
    </location>
</feature>
<feature type="compositionally biased region" description="Low complexity" evidence="5">
    <location>
        <begin position="650"/>
        <end position="667"/>
    </location>
</feature>
<evidence type="ECO:0000256" key="1">
    <source>
        <dbReference type="ARBA" id="ARBA00004141"/>
    </source>
</evidence>
<feature type="domain" description="Bicarbonate transporter-like transmembrane" evidence="7">
    <location>
        <begin position="431"/>
        <end position="559"/>
    </location>
</feature>
<dbReference type="InterPro" id="IPR040637">
    <property type="entry name" value="Ribosomal_uL10-like_insert"/>
</dbReference>
<feature type="region of interest" description="Disordered" evidence="5">
    <location>
        <begin position="639"/>
        <end position="685"/>
    </location>
</feature>
<keyword evidence="2 6" id="KW-0812">Transmembrane</keyword>